<sequence>MAKEVRKTYRMTEVQAKLLAKQAEEAGMSEAEYIRFLISQKPMDYPEIREEVHTLINEVNRVGVNINEVVHNNNSQLYSEEDKERLIAYMRKLNALLNKKVKDIGNH</sequence>
<reference evidence="1" key="1">
    <citation type="submission" date="2019-04" db="EMBL/GenBank/DDBJ databases">
        <title>Microbes associate with the intestines of laboratory mice.</title>
        <authorList>
            <person name="Navarre W."/>
            <person name="Wong E."/>
            <person name="Huang K."/>
            <person name="Tropini C."/>
            <person name="Ng K."/>
            <person name="Yu B."/>
        </authorList>
    </citation>
    <scope>NUCLEOTIDE SEQUENCE</scope>
    <source>
        <strain evidence="1">NM72_1-8</strain>
    </source>
</reference>
<protein>
    <submittedName>
        <fullName evidence="1">Plasmid mobilization relaxosome protein MobC</fullName>
    </submittedName>
</protein>
<keyword evidence="2" id="KW-1185">Reference proteome</keyword>
<dbReference type="EMBL" id="SRZB01000095">
    <property type="protein sequence ID" value="TGX95888.1"/>
    <property type="molecule type" value="Genomic_DNA"/>
</dbReference>
<proteinExistence type="predicted"/>
<organism evidence="1 2">
    <name type="scientific">Hominisplanchenecus murintestinalis</name>
    <dbReference type="NCBI Taxonomy" id="2941517"/>
    <lineage>
        <taxon>Bacteria</taxon>
        <taxon>Bacillati</taxon>
        <taxon>Bacillota</taxon>
        <taxon>Clostridia</taxon>
        <taxon>Lachnospirales</taxon>
        <taxon>Lachnospiraceae</taxon>
        <taxon>Hominisplanchenecus</taxon>
    </lineage>
</organism>
<accession>A0AC61QUP0</accession>
<name>A0AC61QUP0_9FIRM</name>
<comment type="caution">
    <text evidence="1">The sequence shown here is derived from an EMBL/GenBank/DDBJ whole genome shotgun (WGS) entry which is preliminary data.</text>
</comment>
<gene>
    <name evidence="1" type="primary">mobC</name>
    <name evidence="1" type="ORF">E5357_17465</name>
</gene>
<evidence type="ECO:0000313" key="1">
    <source>
        <dbReference type="EMBL" id="TGX95888.1"/>
    </source>
</evidence>
<evidence type="ECO:0000313" key="2">
    <source>
        <dbReference type="Proteomes" id="UP000307720"/>
    </source>
</evidence>
<dbReference type="Proteomes" id="UP000307720">
    <property type="component" value="Unassembled WGS sequence"/>
</dbReference>